<gene>
    <name evidence="2" type="ORF">R3P38DRAFT_3227287</name>
</gene>
<keyword evidence="3" id="KW-1185">Reference proteome</keyword>
<organism evidence="2 3">
    <name type="scientific">Favolaschia claudopus</name>
    <dbReference type="NCBI Taxonomy" id="2862362"/>
    <lineage>
        <taxon>Eukaryota</taxon>
        <taxon>Fungi</taxon>
        <taxon>Dikarya</taxon>
        <taxon>Basidiomycota</taxon>
        <taxon>Agaricomycotina</taxon>
        <taxon>Agaricomycetes</taxon>
        <taxon>Agaricomycetidae</taxon>
        <taxon>Agaricales</taxon>
        <taxon>Marasmiineae</taxon>
        <taxon>Mycenaceae</taxon>
        <taxon>Favolaschia</taxon>
    </lineage>
</organism>
<proteinExistence type="predicted"/>
<accession>A0AAV9ZSE0</accession>
<dbReference type="Proteomes" id="UP001362999">
    <property type="component" value="Unassembled WGS sequence"/>
</dbReference>
<protein>
    <submittedName>
        <fullName evidence="2">Uncharacterized protein</fullName>
    </submittedName>
</protein>
<sequence>MIFFRIVPLAISPTESRSFCSSTPAPALPRSFVSICYVSSHPLGVSVTLMVPASGGGHGDGIEGSFVATKYDDSSPIHISMVSSRLDGCSRCAPIRFDGGDTLLFELTFALPQGSPRTASLFPSSPSTNVSALPPHTVYAERPACGAHIRLHLRVKVISSLSPRPYESLLTPEAAAKIHSSPSPPHPHSHSAYTHSRRPLQAALNA</sequence>
<comment type="caution">
    <text evidence="2">The sequence shown here is derived from an EMBL/GenBank/DDBJ whole genome shotgun (WGS) entry which is preliminary data.</text>
</comment>
<evidence type="ECO:0000313" key="2">
    <source>
        <dbReference type="EMBL" id="KAK6991874.1"/>
    </source>
</evidence>
<reference evidence="2 3" key="1">
    <citation type="journal article" date="2024" name="J Genomics">
        <title>Draft genome sequencing and assembly of Favolaschia claudopus CIRM-BRFM 2984 isolated from oak limbs.</title>
        <authorList>
            <person name="Navarro D."/>
            <person name="Drula E."/>
            <person name="Chaduli D."/>
            <person name="Cazenave R."/>
            <person name="Ahrendt S."/>
            <person name="Wang J."/>
            <person name="Lipzen A."/>
            <person name="Daum C."/>
            <person name="Barry K."/>
            <person name="Grigoriev I.V."/>
            <person name="Favel A."/>
            <person name="Rosso M.N."/>
            <person name="Martin F."/>
        </authorList>
    </citation>
    <scope>NUCLEOTIDE SEQUENCE [LARGE SCALE GENOMIC DNA]</scope>
    <source>
        <strain evidence="2 3">CIRM-BRFM 2984</strain>
    </source>
</reference>
<dbReference type="AlphaFoldDB" id="A0AAV9ZSE0"/>
<evidence type="ECO:0000313" key="3">
    <source>
        <dbReference type="Proteomes" id="UP001362999"/>
    </source>
</evidence>
<evidence type="ECO:0000256" key="1">
    <source>
        <dbReference type="SAM" id="MobiDB-lite"/>
    </source>
</evidence>
<name>A0AAV9ZSE0_9AGAR</name>
<dbReference type="EMBL" id="JAWWNJ010000115">
    <property type="protein sequence ID" value="KAK6991874.1"/>
    <property type="molecule type" value="Genomic_DNA"/>
</dbReference>
<feature type="region of interest" description="Disordered" evidence="1">
    <location>
        <begin position="177"/>
        <end position="206"/>
    </location>
</feature>